<dbReference type="OrthoDB" id="7443339at2"/>
<protein>
    <submittedName>
        <fullName evidence="1">Uncharacterized protein</fullName>
    </submittedName>
</protein>
<dbReference type="Proteomes" id="UP000318833">
    <property type="component" value="Unassembled WGS sequence"/>
</dbReference>
<evidence type="ECO:0000313" key="1">
    <source>
        <dbReference type="EMBL" id="TSE10783.1"/>
    </source>
</evidence>
<accession>A0A554VQH3</accession>
<dbReference type="AlphaFoldDB" id="A0A554VQH3"/>
<name>A0A554VQH3_9FLAO</name>
<evidence type="ECO:0000313" key="2">
    <source>
        <dbReference type="Proteomes" id="UP000318833"/>
    </source>
</evidence>
<reference evidence="1 2" key="1">
    <citation type="submission" date="2019-07" db="EMBL/GenBank/DDBJ databases">
        <title>The draft genome sequence of Aquimarina algiphila M91.</title>
        <authorList>
            <person name="Meng X."/>
        </authorList>
    </citation>
    <scope>NUCLEOTIDE SEQUENCE [LARGE SCALE GENOMIC DNA]</scope>
    <source>
        <strain evidence="1 2">M91</strain>
    </source>
</reference>
<comment type="caution">
    <text evidence="1">The sequence shown here is derived from an EMBL/GenBank/DDBJ whole genome shotgun (WGS) entry which is preliminary data.</text>
</comment>
<keyword evidence="2" id="KW-1185">Reference proteome</keyword>
<dbReference type="EMBL" id="VLNR01000004">
    <property type="protein sequence ID" value="TSE10783.1"/>
    <property type="molecule type" value="Genomic_DNA"/>
</dbReference>
<sequence length="329" mass="36444">MKSIVVTTVFLLFTVISFAQKDKVIFIKEVPIKLKSASRYSFHIGYEAIKDCDIAIDFSGGPNKFWAGKTIPVKKGKGLTHIEVDMKNSPSPGNGYKISLAIRKRGGNWETTTAATSISNIEITKRSEEILDDASFSPLTPNIVSSRETFDFEIKYKASQERKIIVAIHNKGQWMGASKAILVQKGSGTKKIQVKMSPPPEGDKYKFTLYYGSGEGFPDKYIISKEITDIKITKAGKKLETTTTQTAIPQKTITLSDLREQSIPLSINKNSDILTIPGDAPYSFIKIIAMNGSILKESQNTNSIKVSDLPKGGYFAITNKNDSYKFIKF</sequence>
<dbReference type="RefSeq" id="WP_143915380.1">
    <property type="nucleotide sequence ID" value="NZ_CANMIK010000005.1"/>
</dbReference>
<gene>
    <name evidence="1" type="ORF">FOF46_02775</name>
</gene>
<organism evidence="1 2">
    <name type="scientific">Aquimarina algiphila</name>
    <dbReference type="NCBI Taxonomy" id="2047982"/>
    <lineage>
        <taxon>Bacteria</taxon>
        <taxon>Pseudomonadati</taxon>
        <taxon>Bacteroidota</taxon>
        <taxon>Flavobacteriia</taxon>
        <taxon>Flavobacteriales</taxon>
        <taxon>Flavobacteriaceae</taxon>
        <taxon>Aquimarina</taxon>
    </lineage>
</organism>
<proteinExistence type="predicted"/>